<proteinExistence type="predicted"/>
<dbReference type="GO" id="GO:0016787">
    <property type="term" value="F:hydrolase activity"/>
    <property type="evidence" value="ECO:0007669"/>
    <property type="project" value="UniProtKB-KW"/>
</dbReference>
<comment type="caution">
    <text evidence="4">The sequence shown here is derived from an EMBL/GenBank/DDBJ whole genome shotgun (WGS) entry which is preliminary data.</text>
</comment>
<dbReference type="SUPFAM" id="SSF53474">
    <property type="entry name" value="alpha/beta-Hydrolases"/>
    <property type="match status" value="1"/>
</dbReference>
<protein>
    <submittedName>
        <fullName evidence="4">Alpha/beta hydrolase</fullName>
    </submittedName>
</protein>
<sequence>MKKAIKILSIIAFLLVIVCFFIIKNLTETGHGRLNTYVALNLELNKLINPRPGNYNSIKETRKYLDRQSNKSNTTIPFSNIKNTVISINSHKIPVRIYTPEAKDKLPIIIYSHGGFWISGSVDTHDSVCRKLSNKTKAIVISVNYRLAPENPFPAAVNDVYSVLQWTYENAGNINGDKKHIAISGDSSGGNLSAAVSLMSRDKNGPSITCEVLIYPSTNIYKLNSKSWSYFSKSINLSTKDMQRYISLYVPKKEERKTPYASPLLAKNLSKLPDTLIIAAEIDPLRDEDIAYGNKLKSSGIKVKLNEYKGVPHGFITMSKLTNKSNEALDDISSYIINEFENSK</sequence>
<keyword evidence="2" id="KW-0472">Membrane</keyword>
<keyword evidence="2" id="KW-1133">Transmembrane helix</keyword>
<evidence type="ECO:0000259" key="3">
    <source>
        <dbReference type="Pfam" id="PF07859"/>
    </source>
</evidence>
<keyword evidence="5" id="KW-1185">Reference proteome</keyword>
<accession>A0ABW8TB42</accession>
<keyword evidence="1 4" id="KW-0378">Hydrolase</keyword>
<evidence type="ECO:0000313" key="5">
    <source>
        <dbReference type="Proteomes" id="UP001623592"/>
    </source>
</evidence>
<gene>
    <name evidence="4" type="ORF">ACJDT4_04330</name>
</gene>
<dbReference type="Proteomes" id="UP001623592">
    <property type="component" value="Unassembled WGS sequence"/>
</dbReference>
<feature type="domain" description="Alpha/beta hydrolase fold-3" evidence="3">
    <location>
        <begin position="109"/>
        <end position="316"/>
    </location>
</feature>
<dbReference type="InterPro" id="IPR050300">
    <property type="entry name" value="GDXG_lipolytic_enzyme"/>
</dbReference>
<feature type="transmembrane region" description="Helical" evidence="2">
    <location>
        <begin position="7"/>
        <end position="23"/>
    </location>
</feature>
<reference evidence="4 5" key="1">
    <citation type="submission" date="2024-11" db="EMBL/GenBank/DDBJ databases">
        <authorList>
            <person name="Heng Y.C."/>
            <person name="Lim A.C.H."/>
            <person name="Lee J.K.Y."/>
            <person name="Kittelmann S."/>
        </authorList>
    </citation>
    <scope>NUCLEOTIDE SEQUENCE [LARGE SCALE GENOMIC DNA]</scope>
    <source>
        <strain evidence="4 5">WILCCON 0114</strain>
    </source>
</reference>
<evidence type="ECO:0000256" key="1">
    <source>
        <dbReference type="ARBA" id="ARBA00022801"/>
    </source>
</evidence>
<evidence type="ECO:0000313" key="4">
    <source>
        <dbReference type="EMBL" id="MFL0249640.1"/>
    </source>
</evidence>
<name>A0ABW8TB42_9CLOT</name>
<dbReference type="PANTHER" id="PTHR48081:SF8">
    <property type="entry name" value="ALPHA_BETA HYDROLASE FOLD-3 DOMAIN-CONTAINING PROTEIN-RELATED"/>
    <property type="match status" value="1"/>
</dbReference>
<dbReference type="Gene3D" id="3.40.50.1820">
    <property type="entry name" value="alpha/beta hydrolase"/>
    <property type="match status" value="1"/>
</dbReference>
<keyword evidence="2" id="KW-0812">Transmembrane</keyword>
<dbReference type="PANTHER" id="PTHR48081">
    <property type="entry name" value="AB HYDROLASE SUPERFAMILY PROTEIN C4A8.06C"/>
    <property type="match status" value="1"/>
</dbReference>
<organism evidence="4 5">
    <name type="scientific">Clostridium neuense</name>
    <dbReference type="NCBI Taxonomy" id="1728934"/>
    <lineage>
        <taxon>Bacteria</taxon>
        <taxon>Bacillati</taxon>
        <taxon>Bacillota</taxon>
        <taxon>Clostridia</taxon>
        <taxon>Eubacteriales</taxon>
        <taxon>Clostridiaceae</taxon>
        <taxon>Clostridium</taxon>
    </lineage>
</organism>
<dbReference type="InterPro" id="IPR029058">
    <property type="entry name" value="AB_hydrolase_fold"/>
</dbReference>
<dbReference type="EMBL" id="JBJIAA010000003">
    <property type="protein sequence ID" value="MFL0249640.1"/>
    <property type="molecule type" value="Genomic_DNA"/>
</dbReference>
<dbReference type="RefSeq" id="WP_406786309.1">
    <property type="nucleotide sequence ID" value="NZ_JBJIAA010000003.1"/>
</dbReference>
<dbReference type="Pfam" id="PF07859">
    <property type="entry name" value="Abhydrolase_3"/>
    <property type="match status" value="1"/>
</dbReference>
<dbReference type="InterPro" id="IPR013094">
    <property type="entry name" value="AB_hydrolase_3"/>
</dbReference>
<evidence type="ECO:0000256" key="2">
    <source>
        <dbReference type="SAM" id="Phobius"/>
    </source>
</evidence>